<keyword evidence="1" id="KW-1133">Transmembrane helix</keyword>
<sequence>MIFDTQNRKNTLLGAIVCVLCAFILLFTPFLTKTTFAANDYISNISFYTDANGVVRIKFFVNTSFDITIGAKAYCSEDFCKCLISGETSFADTRNPDTGILKSHNIAPINNPNDTLTCDTTFYFTAGNTYDNIWHAGNYVHVQNTTEEVCVGQCAAGYNMDYRTYWGVDPTSIEYETNIFKGGNWPQPPDEEIYYFTEYPSLTMAYPFDEAEIATAFSITGSYTLPVASTLDKLMAYFGYDI</sequence>
<feature type="transmembrane region" description="Helical" evidence="1">
    <location>
        <begin position="12"/>
        <end position="31"/>
    </location>
</feature>
<accession>X1NJC0</accession>
<organism evidence="2">
    <name type="scientific">marine sediment metagenome</name>
    <dbReference type="NCBI Taxonomy" id="412755"/>
    <lineage>
        <taxon>unclassified sequences</taxon>
        <taxon>metagenomes</taxon>
        <taxon>ecological metagenomes</taxon>
    </lineage>
</organism>
<proteinExistence type="predicted"/>
<evidence type="ECO:0000313" key="2">
    <source>
        <dbReference type="EMBL" id="GAI43678.1"/>
    </source>
</evidence>
<keyword evidence="1" id="KW-0812">Transmembrane</keyword>
<reference evidence="2" key="1">
    <citation type="journal article" date="2014" name="Front. Microbiol.">
        <title>High frequency of phylogenetically diverse reductive dehalogenase-homologous genes in deep subseafloor sedimentary metagenomes.</title>
        <authorList>
            <person name="Kawai M."/>
            <person name="Futagami T."/>
            <person name="Toyoda A."/>
            <person name="Takaki Y."/>
            <person name="Nishi S."/>
            <person name="Hori S."/>
            <person name="Arai W."/>
            <person name="Tsubouchi T."/>
            <person name="Morono Y."/>
            <person name="Uchiyama I."/>
            <person name="Ito T."/>
            <person name="Fujiyama A."/>
            <person name="Inagaki F."/>
            <person name="Takami H."/>
        </authorList>
    </citation>
    <scope>NUCLEOTIDE SEQUENCE</scope>
    <source>
        <strain evidence="2">Expedition CK06-06</strain>
    </source>
</reference>
<dbReference type="EMBL" id="BARV01030644">
    <property type="protein sequence ID" value="GAI43678.1"/>
    <property type="molecule type" value="Genomic_DNA"/>
</dbReference>
<feature type="non-terminal residue" evidence="2">
    <location>
        <position position="242"/>
    </location>
</feature>
<evidence type="ECO:0000256" key="1">
    <source>
        <dbReference type="SAM" id="Phobius"/>
    </source>
</evidence>
<keyword evidence="1" id="KW-0472">Membrane</keyword>
<dbReference type="AlphaFoldDB" id="X1NJC0"/>
<gene>
    <name evidence="2" type="ORF">S06H3_48641</name>
</gene>
<name>X1NJC0_9ZZZZ</name>
<protein>
    <submittedName>
        <fullName evidence="2">Uncharacterized protein</fullName>
    </submittedName>
</protein>
<comment type="caution">
    <text evidence="2">The sequence shown here is derived from an EMBL/GenBank/DDBJ whole genome shotgun (WGS) entry which is preliminary data.</text>
</comment>